<dbReference type="AlphaFoldDB" id="A0AA88ITU8"/>
<name>A0AA88ITU8_ARTSF</name>
<dbReference type="Proteomes" id="UP001187531">
    <property type="component" value="Unassembled WGS sequence"/>
</dbReference>
<keyword evidence="3" id="KW-1185">Reference proteome</keyword>
<feature type="chain" id="PRO_5041700155" description="DUF4371 domain-containing protein" evidence="1">
    <location>
        <begin position="19"/>
        <end position="177"/>
    </location>
</feature>
<feature type="non-terminal residue" evidence="2">
    <location>
        <position position="177"/>
    </location>
</feature>
<evidence type="ECO:0000313" key="3">
    <source>
        <dbReference type="Proteomes" id="UP001187531"/>
    </source>
</evidence>
<protein>
    <recommendedName>
        <fullName evidence="4">DUF4371 domain-containing protein</fullName>
    </recommendedName>
</protein>
<dbReference type="PANTHER" id="PTHR33332">
    <property type="entry name" value="REVERSE TRANSCRIPTASE DOMAIN-CONTAINING PROTEIN"/>
    <property type="match status" value="1"/>
</dbReference>
<reference evidence="2" key="1">
    <citation type="submission" date="2023-07" db="EMBL/GenBank/DDBJ databases">
        <title>Chromosome-level genome assembly of Artemia franciscana.</title>
        <authorList>
            <person name="Jo E."/>
        </authorList>
    </citation>
    <scope>NUCLEOTIDE SEQUENCE</scope>
    <source>
        <tissue evidence="2">Whole body</tissue>
    </source>
</reference>
<organism evidence="2 3">
    <name type="scientific">Artemia franciscana</name>
    <name type="common">Brine shrimp</name>
    <name type="synonym">Artemia sanfranciscana</name>
    <dbReference type="NCBI Taxonomy" id="6661"/>
    <lineage>
        <taxon>Eukaryota</taxon>
        <taxon>Metazoa</taxon>
        <taxon>Ecdysozoa</taxon>
        <taxon>Arthropoda</taxon>
        <taxon>Crustacea</taxon>
        <taxon>Branchiopoda</taxon>
        <taxon>Anostraca</taxon>
        <taxon>Artemiidae</taxon>
        <taxon>Artemia</taxon>
    </lineage>
</organism>
<sequence length="177" mass="19715">MSLLSLLTDLLLLDKAKAFEKVPHHKLNHKQECSQFNKEVIDWVKGFQRDRTQVDVLYTSDGSLVYSNPLKVKRGVPKGVQLGLTLFNTSITDALNCTQNTVAFYTNESKLSRAADTAEARASLQKDQDNLVHIQNELIAIVGTELAQRIVAEVNEAHFFGVFADGTPDVNCKERLA</sequence>
<dbReference type="EMBL" id="JAVRJZ010000001">
    <property type="protein sequence ID" value="KAK2726602.1"/>
    <property type="molecule type" value="Genomic_DNA"/>
</dbReference>
<accession>A0AA88ITU8</accession>
<evidence type="ECO:0008006" key="4">
    <source>
        <dbReference type="Google" id="ProtNLM"/>
    </source>
</evidence>
<feature type="signal peptide" evidence="1">
    <location>
        <begin position="1"/>
        <end position="18"/>
    </location>
</feature>
<gene>
    <name evidence="2" type="ORF">QYM36_007445</name>
</gene>
<evidence type="ECO:0000256" key="1">
    <source>
        <dbReference type="SAM" id="SignalP"/>
    </source>
</evidence>
<evidence type="ECO:0000313" key="2">
    <source>
        <dbReference type="EMBL" id="KAK2726602.1"/>
    </source>
</evidence>
<keyword evidence="1" id="KW-0732">Signal</keyword>
<comment type="caution">
    <text evidence="2">The sequence shown here is derived from an EMBL/GenBank/DDBJ whole genome shotgun (WGS) entry which is preliminary data.</text>
</comment>
<proteinExistence type="predicted"/>